<gene>
    <name evidence="1" type="ORF">GCM10008018_54660</name>
</gene>
<evidence type="ECO:0008006" key="3">
    <source>
        <dbReference type="Google" id="ProtNLM"/>
    </source>
</evidence>
<evidence type="ECO:0000313" key="2">
    <source>
        <dbReference type="Proteomes" id="UP000615455"/>
    </source>
</evidence>
<name>A0ABQ1F836_9BACL</name>
<keyword evidence="2" id="KW-1185">Reference proteome</keyword>
<reference evidence="2" key="1">
    <citation type="journal article" date="2019" name="Int. J. Syst. Evol. Microbiol.">
        <title>The Global Catalogue of Microorganisms (GCM) 10K type strain sequencing project: providing services to taxonomists for standard genome sequencing and annotation.</title>
        <authorList>
            <consortium name="The Broad Institute Genomics Platform"/>
            <consortium name="The Broad Institute Genome Sequencing Center for Infectious Disease"/>
            <person name="Wu L."/>
            <person name="Ma J."/>
        </authorList>
    </citation>
    <scope>NUCLEOTIDE SEQUENCE [LARGE SCALE GENOMIC DNA]</scope>
    <source>
        <strain evidence="2">CGMCC 1.15043</strain>
    </source>
</reference>
<protein>
    <recommendedName>
        <fullName evidence="3">DUF4433 domain-containing protein</fullName>
    </recommendedName>
</protein>
<dbReference type="EMBL" id="BMHE01000040">
    <property type="protein sequence ID" value="GGA01461.1"/>
    <property type="molecule type" value="Genomic_DNA"/>
</dbReference>
<sequence length="225" mass="25711">MSSTIISAITKANSRKSLFHFTRTTNLPAIAHLDKLLSSYALYPEFAGERRTTAKQVRYQNYQVTVNAHLRISEAMIDPASTLEQFRACLDQHVFFWPTAKDCRKMVETYARREPEQGFAVLEFDASSLLTAYFARVMLSKYDSGSSPRFPKSCTYRKSPAMFLPLGQFQTIDNNLVPTKPSDIKEVLIKDHVNDVSHYMRTLYLDDTRDVPSHWVAQTMPLASL</sequence>
<evidence type="ECO:0000313" key="1">
    <source>
        <dbReference type="EMBL" id="GGA01461.1"/>
    </source>
</evidence>
<dbReference type="Proteomes" id="UP000615455">
    <property type="component" value="Unassembled WGS sequence"/>
</dbReference>
<organism evidence="1 2">
    <name type="scientific">Paenibacillus marchantiophytorum</name>
    <dbReference type="NCBI Taxonomy" id="1619310"/>
    <lineage>
        <taxon>Bacteria</taxon>
        <taxon>Bacillati</taxon>
        <taxon>Bacillota</taxon>
        <taxon>Bacilli</taxon>
        <taxon>Bacillales</taxon>
        <taxon>Paenibacillaceae</taxon>
        <taxon>Paenibacillus</taxon>
    </lineage>
</organism>
<dbReference type="Pfam" id="PF22531">
    <property type="entry name" value="DUF7002"/>
    <property type="match status" value="1"/>
</dbReference>
<dbReference type="RefSeq" id="WP_189017704.1">
    <property type="nucleotide sequence ID" value="NZ_BMHE01000040.1"/>
</dbReference>
<proteinExistence type="predicted"/>
<comment type="caution">
    <text evidence="1">The sequence shown here is derived from an EMBL/GenBank/DDBJ whole genome shotgun (WGS) entry which is preliminary data.</text>
</comment>
<accession>A0ABQ1F836</accession>
<dbReference type="InterPro" id="IPR054271">
    <property type="entry name" value="DUF7002"/>
</dbReference>